<dbReference type="AlphaFoldDB" id="A0A7W6G5M3"/>
<feature type="domain" description="Bacterial surface antigen (D15)" evidence="5">
    <location>
        <begin position="490"/>
        <end position="785"/>
    </location>
</feature>
<dbReference type="Proteomes" id="UP000548867">
    <property type="component" value="Unassembled WGS sequence"/>
</dbReference>
<dbReference type="Gene3D" id="2.40.160.50">
    <property type="entry name" value="membrane protein fhac: a member of the omp85/tpsb transporter family"/>
    <property type="match status" value="1"/>
</dbReference>
<protein>
    <submittedName>
        <fullName evidence="7">Translocation and assembly module TamA</fullName>
    </submittedName>
</protein>
<evidence type="ECO:0000256" key="1">
    <source>
        <dbReference type="ARBA" id="ARBA00004370"/>
    </source>
</evidence>
<dbReference type="Pfam" id="PF07244">
    <property type="entry name" value="POTRA"/>
    <property type="match status" value="1"/>
</dbReference>
<evidence type="ECO:0000256" key="2">
    <source>
        <dbReference type="ARBA" id="ARBA00022452"/>
    </source>
</evidence>
<dbReference type="PANTHER" id="PTHR12815">
    <property type="entry name" value="SORTING AND ASSEMBLY MACHINERY SAMM50 PROTEIN FAMILY MEMBER"/>
    <property type="match status" value="1"/>
</dbReference>
<dbReference type="RefSeq" id="WP_183624686.1">
    <property type="nucleotide sequence ID" value="NZ_JACIDX010000006.1"/>
</dbReference>
<dbReference type="InterPro" id="IPR000184">
    <property type="entry name" value="Bac_surfAg_D15"/>
</dbReference>
<reference evidence="7 8" key="1">
    <citation type="submission" date="2020-08" db="EMBL/GenBank/DDBJ databases">
        <title>Genomic Encyclopedia of Type Strains, Phase IV (KMG-IV): sequencing the most valuable type-strain genomes for metagenomic binning, comparative biology and taxonomic classification.</title>
        <authorList>
            <person name="Goeker M."/>
        </authorList>
    </citation>
    <scope>NUCLEOTIDE SEQUENCE [LARGE SCALE GENOMIC DNA]</scope>
    <source>
        <strain evidence="7 8">DSM 27057</strain>
    </source>
</reference>
<evidence type="ECO:0000259" key="5">
    <source>
        <dbReference type="Pfam" id="PF01103"/>
    </source>
</evidence>
<feature type="region of interest" description="Disordered" evidence="4">
    <location>
        <begin position="167"/>
        <end position="186"/>
    </location>
</feature>
<keyword evidence="2" id="KW-0812">Transmembrane</keyword>
<comment type="caution">
    <text evidence="7">The sequence shown here is derived from an EMBL/GenBank/DDBJ whole genome shotgun (WGS) entry which is preliminary data.</text>
</comment>
<organism evidence="7 8">
    <name type="scientific">Novosphingobium sediminicola</name>
    <dbReference type="NCBI Taxonomy" id="563162"/>
    <lineage>
        <taxon>Bacteria</taxon>
        <taxon>Pseudomonadati</taxon>
        <taxon>Pseudomonadota</taxon>
        <taxon>Alphaproteobacteria</taxon>
        <taxon>Sphingomonadales</taxon>
        <taxon>Sphingomonadaceae</taxon>
        <taxon>Novosphingobium</taxon>
    </lineage>
</organism>
<evidence type="ECO:0000256" key="4">
    <source>
        <dbReference type="SAM" id="MobiDB-lite"/>
    </source>
</evidence>
<name>A0A7W6G5M3_9SPHN</name>
<evidence type="ECO:0000313" key="8">
    <source>
        <dbReference type="Proteomes" id="UP000548867"/>
    </source>
</evidence>
<evidence type="ECO:0000256" key="3">
    <source>
        <dbReference type="ARBA" id="ARBA00023136"/>
    </source>
</evidence>
<keyword evidence="3" id="KW-0472">Membrane</keyword>
<accession>A0A7W6G5M3</accession>
<keyword evidence="2" id="KW-1134">Transmembrane beta strand</keyword>
<dbReference type="Gene3D" id="3.10.20.310">
    <property type="entry name" value="membrane protein fhac"/>
    <property type="match status" value="2"/>
</dbReference>
<sequence>MPNLRALDCAMRPGAMQASSLSAIRRIYGAAATASKAEWLNGAALALALTGALAGAPLAAQQRQTDDDLRALIPDSALGDPEGWAKTQAAKKQAVKPAASAARAASAAAPLGDLSVLIPDSPMDEIAGLDLPWPEPGKEEATIPIPPALAAQEDGEMLAAAMERVPPPGATRTAARNPVAEGTKTQERETIMASGRARLVWPADPAAMPEREAFERRFRDLSALQGLGPHDADALAQLVVRGSSDRKLLEKLFKVYGYYDGEVTQSLIGPEPGADGNSAPPSGVRFDMDPGARYHIGVVTTGRLDETGKDFDKLRAALAIKTGDPLDQDTITARTSDLAKLLGEAGYPFAKVPAASLTIDHASDEGDVDVAVQPGGQYRYGAITSALPRVMSPNHLGDIARFKPGQVWNQKDVEDLRRAVLATGLVAGVNVTPRETTPPKDGQPGVVALDVAMSKAPVRTVAGEVGYDTGQGARVGASWENRNLFPPEGSLKLRGVVGTNEQLAGATFRRANFLGRDRQLTVDLYATNTTLTSYAARKVAFATSYERLTNLLFQKPWTWSMGLEVEASEEREGVPSGVTTGRILYITTALPLRAGIDSTDNLLDPTKGHRASLRISPEQSWARETQSRYARIQADASFYRSLDKVVLATRVRLGTMPGTDIDYVAPSRRFYAGGGASIRGFGYNLVGPRNALGEPKGGRSLYEFSIEARVNTRFFGGALQLVPFLDAGGVEAGTVPKFNDWRYGAGLGIRYRTGFGPIRIDVGTPLNPRAGDSRIGVYVALGQAF</sequence>
<dbReference type="Pfam" id="PF01103">
    <property type="entry name" value="Omp85"/>
    <property type="match status" value="1"/>
</dbReference>
<dbReference type="InterPro" id="IPR010827">
    <property type="entry name" value="BamA/TamA_POTRA"/>
</dbReference>
<dbReference type="PANTHER" id="PTHR12815:SF42">
    <property type="entry name" value="BACTERIAL SURFACE ANTIGEN (D15) DOMAIN-CONTAINING PROTEIN"/>
    <property type="match status" value="1"/>
</dbReference>
<dbReference type="EMBL" id="JACIDX010000006">
    <property type="protein sequence ID" value="MBB3954864.1"/>
    <property type="molecule type" value="Genomic_DNA"/>
</dbReference>
<dbReference type="GO" id="GO:0019867">
    <property type="term" value="C:outer membrane"/>
    <property type="evidence" value="ECO:0007669"/>
    <property type="project" value="InterPro"/>
</dbReference>
<evidence type="ECO:0000313" key="7">
    <source>
        <dbReference type="EMBL" id="MBB3954864.1"/>
    </source>
</evidence>
<proteinExistence type="predicted"/>
<dbReference type="InterPro" id="IPR039910">
    <property type="entry name" value="D15-like"/>
</dbReference>
<comment type="subcellular location">
    <subcellularLocation>
        <location evidence="1">Membrane</location>
    </subcellularLocation>
</comment>
<evidence type="ECO:0000259" key="6">
    <source>
        <dbReference type="Pfam" id="PF07244"/>
    </source>
</evidence>
<feature type="domain" description="POTRA" evidence="6">
    <location>
        <begin position="312"/>
        <end position="375"/>
    </location>
</feature>
<gene>
    <name evidence="7" type="ORF">GGR38_001813</name>
</gene>
<keyword evidence="8" id="KW-1185">Reference proteome</keyword>